<dbReference type="AlphaFoldDB" id="A0A3A8AT39"/>
<dbReference type="InterPro" id="IPR018060">
    <property type="entry name" value="HTH_AraC"/>
</dbReference>
<evidence type="ECO:0000313" key="6">
    <source>
        <dbReference type="Proteomes" id="UP000281128"/>
    </source>
</evidence>
<dbReference type="CDD" id="cd03136">
    <property type="entry name" value="GATase1_AraC_ArgR_like"/>
    <property type="match status" value="1"/>
</dbReference>
<dbReference type="Gene3D" id="3.40.50.880">
    <property type="match status" value="1"/>
</dbReference>
<dbReference type="Pfam" id="PF01965">
    <property type="entry name" value="DJ-1_PfpI"/>
    <property type="match status" value="1"/>
</dbReference>
<dbReference type="InterPro" id="IPR029062">
    <property type="entry name" value="Class_I_gatase-like"/>
</dbReference>
<dbReference type="InterPro" id="IPR052158">
    <property type="entry name" value="INH-QAR"/>
</dbReference>
<evidence type="ECO:0000256" key="1">
    <source>
        <dbReference type="ARBA" id="ARBA00023015"/>
    </source>
</evidence>
<reference evidence="5 6" key="1">
    <citation type="submission" date="2018-09" db="EMBL/GenBank/DDBJ databases">
        <title>Roseovarius spongiae sp. nov., isolated from a marine sponge.</title>
        <authorList>
            <person name="Zhuang L."/>
            <person name="Luo L."/>
        </authorList>
    </citation>
    <scope>NUCLEOTIDE SEQUENCE [LARGE SCALE GENOMIC DNA]</scope>
    <source>
        <strain evidence="5 6">HN-E21</strain>
    </source>
</reference>
<dbReference type="InterPro" id="IPR018062">
    <property type="entry name" value="HTH_AraC-typ_CS"/>
</dbReference>
<dbReference type="Gene3D" id="1.10.10.60">
    <property type="entry name" value="Homeodomain-like"/>
    <property type="match status" value="1"/>
</dbReference>
<dbReference type="GO" id="GO:0043565">
    <property type="term" value="F:sequence-specific DNA binding"/>
    <property type="evidence" value="ECO:0007669"/>
    <property type="project" value="InterPro"/>
</dbReference>
<dbReference type="PRINTS" id="PR00032">
    <property type="entry name" value="HTHARAC"/>
</dbReference>
<evidence type="ECO:0000256" key="3">
    <source>
        <dbReference type="ARBA" id="ARBA00023163"/>
    </source>
</evidence>
<evidence type="ECO:0000313" key="5">
    <source>
        <dbReference type="EMBL" id="RKF13598.1"/>
    </source>
</evidence>
<keyword evidence="6" id="KW-1185">Reference proteome</keyword>
<dbReference type="InterPro" id="IPR009057">
    <property type="entry name" value="Homeodomain-like_sf"/>
</dbReference>
<dbReference type="InterPro" id="IPR020449">
    <property type="entry name" value="Tscrpt_reg_AraC-type_HTH"/>
</dbReference>
<dbReference type="InterPro" id="IPR002818">
    <property type="entry name" value="DJ-1/PfpI"/>
</dbReference>
<dbReference type="SUPFAM" id="SSF46689">
    <property type="entry name" value="Homeodomain-like"/>
    <property type="match status" value="2"/>
</dbReference>
<comment type="caution">
    <text evidence="5">The sequence shown here is derived from an EMBL/GenBank/DDBJ whole genome shotgun (WGS) entry which is preliminary data.</text>
</comment>
<evidence type="ECO:0000259" key="4">
    <source>
        <dbReference type="PROSITE" id="PS01124"/>
    </source>
</evidence>
<dbReference type="EMBL" id="RAPE01000004">
    <property type="protein sequence ID" value="RKF13598.1"/>
    <property type="molecule type" value="Genomic_DNA"/>
</dbReference>
<keyword evidence="1" id="KW-0805">Transcription regulation</keyword>
<keyword evidence="3" id="KW-0804">Transcription</keyword>
<dbReference type="PANTHER" id="PTHR43130">
    <property type="entry name" value="ARAC-FAMILY TRANSCRIPTIONAL REGULATOR"/>
    <property type="match status" value="1"/>
</dbReference>
<gene>
    <name evidence="5" type="ORF">D6850_15050</name>
</gene>
<protein>
    <submittedName>
        <fullName evidence="5">GlxA family transcriptional regulator</fullName>
    </submittedName>
</protein>
<sequence>MQTAAERATATGTSRQKFRVGVVLLDNFTLNAFSGFIDALRLAADTGGRSRQIECGWVITGHGALRASCGLTVTPEHEPVDPAQLDYIAVAGGNDYMLRRQPAWLDAYLRAADGAGKTLIGLCTGTFNIARAGLMDGRPACVHWNVRDEFIDQFPGIDTVSDNIFLDTGDRITCAGSTGASDLALHLVRRHCGAERAQQSLRHMILNRQRKASSPQPQFASGAGAIRDGAVRRCINLMEQSLDVTVPLAELAARAGLSERQLARRFHDALGQPPSRYYRHLRLSHGAWRLVHTTDPVMQIAVETGFADASHFHREFRRRYGMPPAIYRKAATRREPHGARKA</sequence>
<dbReference type="PANTHER" id="PTHR43130:SF3">
    <property type="entry name" value="HTH-TYPE TRANSCRIPTIONAL REGULATOR RV1931C"/>
    <property type="match status" value="1"/>
</dbReference>
<dbReference type="PROSITE" id="PS01124">
    <property type="entry name" value="HTH_ARAC_FAMILY_2"/>
    <property type="match status" value="1"/>
</dbReference>
<dbReference type="GO" id="GO:0003700">
    <property type="term" value="F:DNA-binding transcription factor activity"/>
    <property type="evidence" value="ECO:0007669"/>
    <property type="project" value="InterPro"/>
</dbReference>
<keyword evidence="2" id="KW-0238">DNA-binding</keyword>
<dbReference type="SMART" id="SM00342">
    <property type="entry name" value="HTH_ARAC"/>
    <property type="match status" value="1"/>
</dbReference>
<dbReference type="RefSeq" id="WP_121168423.1">
    <property type="nucleotide sequence ID" value="NZ_RAPE01000004.1"/>
</dbReference>
<evidence type="ECO:0000256" key="2">
    <source>
        <dbReference type="ARBA" id="ARBA00023125"/>
    </source>
</evidence>
<name>A0A3A8AT39_9RHOB</name>
<accession>A0A3A8AT39</accession>
<dbReference type="OrthoDB" id="9793400at2"/>
<dbReference type="SUPFAM" id="SSF52317">
    <property type="entry name" value="Class I glutamine amidotransferase-like"/>
    <property type="match status" value="1"/>
</dbReference>
<dbReference type="Proteomes" id="UP000281128">
    <property type="component" value="Unassembled WGS sequence"/>
</dbReference>
<proteinExistence type="predicted"/>
<dbReference type="PROSITE" id="PS00041">
    <property type="entry name" value="HTH_ARAC_FAMILY_1"/>
    <property type="match status" value="1"/>
</dbReference>
<organism evidence="5 6">
    <name type="scientific">Roseovarius spongiae</name>
    <dbReference type="NCBI Taxonomy" id="2320272"/>
    <lineage>
        <taxon>Bacteria</taxon>
        <taxon>Pseudomonadati</taxon>
        <taxon>Pseudomonadota</taxon>
        <taxon>Alphaproteobacteria</taxon>
        <taxon>Rhodobacterales</taxon>
        <taxon>Roseobacteraceae</taxon>
        <taxon>Roseovarius</taxon>
    </lineage>
</organism>
<feature type="domain" description="HTH araC/xylS-type" evidence="4">
    <location>
        <begin position="232"/>
        <end position="330"/>
    </location>
</feature>
<dbReference type="Pfam" id="PF12833">
    <property type="entry name" value="HTH_18"/>
    <property type="match status" value="1"/>
</dbReference>